<reference evidence="2" key="1">
    <citation type="journal article" date="2014" name="Front. Microbiol.">
        <title>High frequency of phylogenetically diverse reductive dehalogenase-homologous genes in deep subseafloor sedimentary metagenomes.</title>
        <authorList>
            <person name="Kawai M."/>
            <person name="Futagami T."/>
            <person name="Toyoda A."/>
            <person name="Takaki Y."/>
            <person name="Nishi S."/>
            <person name="Hori S."/>
            <person name="Arai W."/>
            <person name="Tsubouchi T."/>
            <person name="Morono Y."/>
            <person name="Uchiyama I."/>
            <person name="Ito T."/>
            <person name="Fujiyama A."/>
            <person name="Inagaki F."/>
            <person name="Takami H."/>
        </authorList>
    </citation>
    <scope>NUCLEOTIDE SEQUENCE</scope>
    <source>
        <strain evidence="2">Expedition CK06-06</strain>
    </source>
</reference>
<dbReference type="EMBL" id="BART01029390">
    <property type="protein sequence ID" value="GAH00660.1"/>
    <property type="molecule type" value="Genomic_DNA"/>
</dbReference>
<evidence type="ECO:0000313" key="2">
    <source>
        <dbReference type="EMBL" id="GAH00660.1"/>
    </source>
</evidence>
<proteinExistence type="predicted"/>
<gene>
    <name evidence="2" type="ORF">S01H4_51585</name>
</gene>
<accession>X1CX63</accession>
<feature type="non-terminal residue" evidence="2">
    <location>
        <position position="154"/>
    </location>
</feature>
<evidence type="ECO:0008006" key="3">
    <source>
        <dbReference type="Google" id="ProtNLM"/>
    </source>
</evidence>
<name>X1CX63_9ZZZZ</name>
<dbReference type="AlphaFoldDB" id="X1CX63"/>
<keyword evidence="1" id="KW-0472">Membrane</keyword>
<comment type="caution">
    <text evidence="2">The sequence shown here is derived from an EMBL/GenBank/DDBJ whole genome shotgun (WGS) entry which is preliminary data.</text>
</comment>
<keyword evidence="1" id="KW-0812">Transmembrane</keyword>
<evidence type="ECO:0000256" key="1">
    <source>
        <dbReference type="SAM" id="Phobius"/>
    </source>
</evidence>
<dbReference type="InterPro" id="IPR036374">
    <property type="entry name" value="OxRdtase_Mopterin-bd_sf"/>
</dbReference>
<organism evidence="2">
    <name type="scientific">marine sediment metagenome</name>
    <dbReference type="NCBI Taxonomy" id="412755"/>
    <lineage>
        <taxon>unclassified sequences</taxon>
        <taxon>metagenomes</taxon>
        <taxon>ecological metagenomes</taxon>
    </lineage>
</organism>
<feature type="transmembrane region" description="Helical" evidence="1">
    <location>
        <begin position="7"/>
        <end position="29"/>
    </location>
</feature>
<dbReference type="SUPFAM" id="SSF56524">
    <property type="entry name" value="Oxidoreductase molybdopterin-binding domain"/>
    <property type="match status" value="1"/>
</dbReference>
<protein>
    <recommendedName>
        <fullName evidence="3">Oxidoreductase molybdopterin-binding domain-containing protein</fullName>
    </recommendedName>
</protein>
<keyword evidence="1" id="KW-1133">Transmembrane helix</keyword>
<sequence>MSSKVSTIFFGIISVLILTGAGLGIYFGVFHEKTPDTNVVLTLQGSSSPKNYTMTEIRDFANITGYAGYRKSTGTLVGPNLYKGVEISTLLNDVGGLAGGEELEIVSSDNYKVIFTYDMLQGHFPAYDSTTGDYLGVGNFSIILAYEMDGGNLD</sequence>